<feature type="transmembrane region" description="Helical" evidence="2">
    <location>
        <begin position="172"/>
        <end position="194"/>
    </location>
</feature>
<evidence type="ECO:0000259" key="3">
    <source>
        <dbReference type="PROSITE" id="PS50869"/>
    </source>
</evidence>
<dbReference type="PANTHER" id="PTHR16483">
    <property type="entry name" value="GASTROKINE 1"/>
    <property type="match status" value="1"/>
</dbReference>
<accession>A0A401SB55</accession>
<keyword evidence="1" id="KW-1015">Disulfide bond</keyword>
<dbReference type="OrthoDB" id="8770254at2759"/>
<feature type="domain" description="BRICHOS" evidence="3">
    <location>
        <begin position="67"/>
        <end position="161"/>
    </location>
</feature>
<evidence type="ECO:0000313" key="5">
    <source>
        <dbReference type="Proteomes" id="UP000287033"/>
    </source>
</evidence>
<organism evidence="4 5">
    <name type="scientific">Chiloscyllium punctatum</name>
    <name type="common">Brownbanded bambooshark</name>
    <name type="synonym">Hemiscyllium punctatum</name>
    <dbReference type="NCBI Taxonomy" id="137246"/>
    <lineage>
        <taxon>Eukaryota</taxon>
        <taxon>Metazoa</taxon>
        <taxon>Chordata</taxon>
        <taxon>Craniata</taxon>
        <taxon>Vertebrata</taxon>
        <taxon>Chondrichthyes</taxon>
        <taxon>Elasmobranchii</taxon>
        <taxon>Galeomorphii</taxon>
        <taxon>Galeoidea</taxon>
        <taxon>Orectolobiformes</taxon>
        <taxon>Hemiscylliidae</taxon>
        <taxon>Chiloscyllium</taxon>
    </lineage>
</organism>
<dbReference type="Pfam" id="PF04089">
    <property type="entry name" value="BRICHOS"/>
    <property type="match status" value="1"/>
</dbReference>
<dbReference type="AlphaFoldDB" id="A0A401SB55"/>
<proteinExistence type="predicted"/>
<keyword evidence="2" id="KW-0472">Membrane</keyword>
<dbReference type="OMA" id="VPHKVLW"/>
<sequence>MRLRILWGALVLLVVAAVIGVSAVGILSLRGSNQQAVQITFHDVQGAMVSQSAVVNKEEDLVTYHIMDRNHTAVVLFDSKNGLVCYQPGGGNICLIRKMLAADQKNIHTVITAQKHKLLLPRNETQFSREYLGILSRKKVDPLTLGDHIDRLCNHTSIYWLQKSNRPARQRLIYFCIDICFPNNVCVSVCFYYLPD</sequence>
<dbReference type="SMART" id="SM01039">
    <property type="entry name" value="BRICHOS"/>
    <property type="match status" value="1"/>
</dbReference>
<name>A0A401SB55_CHIPU</name>
<dbReference type="Proteomes" id="UP000287033">
    <property type="component" value="Unassembled WGS sequence"/>
</dbReference>
<evidence type="ECO:0000256" key="2">
    <source>
        <dbReference type="SAM" id="Phobius"/>
    </source>
</evidence>
<evidence type="ECO:0000256" key="1">
    <source>
        <dbReference type="ARBA" id="ARBA00023157"/>
    </source>
</evidence>
<keyword evidence="5" id="KW-1185">Reference proteome</keyword>
<evidence type="ECO:0000313" key="4">
    <source>
        <dbReference type="EMBL" id="GCC27627.1"/>
    </source>
</evidence>
<comment type="caution">
    <text evidence="4">The sequence shown here is derived from an EMBL/GenBank/DDBJ whole genome shotgun (WGS) entry which is preliminary data.</text>
</comment>
<protein>
    <recommendedName>
        <fullName evidence="3">BRICHOS domain-containing protein</fullName>
    </recommendedName>
</protein>
<reference evidence="4 5" key="1">
    <citation type="journal article" date="2018" name="Nat. Ecol. Evol.">
        <title>Shark genomes provide insights into elasmobranch evolution and the origin of vertebrates.</title>
        <authorList>
            <person name="Hara Y"/>
            <person name="Yamaguchi K"/>
            <person name="Onimaru K"/>
            <person name="Kadota M"/>
            <person name="Koyanagi M"/>
            <person name="Keeley SD"/>
            <person name="Tatsumi K"/>
            <person name="Tanaka K"/>
            <person name="Motone F"/>
            <person name="Kageyama Y"/>
            <person name="Nozu R"/>
            <person name="Adachi N"/>
            <person name="Nishimura O"/>
            <person name="Nakagawa R"/>
            <person name="Tanegashima C"/>
            <person name="Kiyatake I"/>
            <person name="Matsumoto R"/>
            <person name="Murakumo K"/>
            <person name="Nishida K"/>
            <person name="Terakita A"/>
            <person name="Kuratani S"/>
            <person name="Sato K"/>
            <person name="Hyodo S Kuraku.S."/>
        </authorList>
    </citation>
    <scope>NUCLEOTIDE SEQUENCE [LARGE SCALE GENOMIC DNA]</scope>
</reference>
<dbReference type="InterPro" id="IPR007084">
    <property type="entry name" value="BRICHOS_dom"/>
</dbReference>
<dbReference type="InterPro" id="IPR051772">
    <property type="entry name" value="Gastrokine"/>
</dbReference>
<dbReference type="PROSITE" id="PS50869">
    <property type="entry name" value="BRICHOS"/>
    <property type="match status" value="1"/>
</dbReference>
<gene>
    <name evidence="4" type="ORF">chiPu_0006053</name>
</gene>
<dbReference type="Gene3D" id="3.30.390.150">
    <property type="match status" value="1"/>
</dbReference>
<feature type="transmembrane region" description="Helical" evidence="2">
    <location>
        <begin position="6"/>
        <end position="29"/>
    </location>
</feature>
<dbReference type="EMBL" id="BEZZ01000171">
    <property type="protein sequence ID" value="GCC27627.1"/>
    <property type="molecule type" value="Genomic_DNA"/>
</dbReference>
<keyword evidence="2" id="KW-0812">Transmembrane</keyword>
<dbReference type="STRING" id="137246.A0A401SB55"/>
<keyword evidence="2" id="KW-1133">Transmembrane helix</keyword>